<organism evidence="3 4">
    <name type="scientific">Cucurbita argyrosperma subsp. sororia</name>
    <dbReference type="NCBI Taxonomy" id="37648"/>
    <lineage>
        <taxon>Eukaryota</taxon>
        <taxon>Viridiplantae</taxon>
        <taxon>Streptophyta</taxon>
        <taxon>Embryophyta</taxon>
        <taxon>Tracheophyta</taxon>
        <taxon>Spermatophyta</taxon>
        <taxon>Magnoliopsida</taxon>
        <taxon>eudicotyledons</taxon>
        <taxon>Gunneridae</taxon>
        <taxon>Pentapetalae</taxon>
        <taxon>rosids</taxon>
        <taxon>fabids</taxon>
        <taxon>Cucurbitales</taxon>
        <taxon>Cucurbitaceae</taxon>
        <taxon>Cucurbiteae</taxon>
        <taxon>Cucurbita</taxon>
    </lineage>
</organism>
<dbReference type="GO" id="GO:0009793">
    <property type="term" value="P:embryo development ending in seed dormancy"/>
    <property type="evidence" value="ECO:0007669"/>
    <property type="project" value="InterPro"/>
</dbReference>
<evidence type="ECO:0000313" key="4">
    <source>
        <dbReference type="Proteomes" id="UP000685013"/>
    </source>
</evidence>
<proteinExistence type="inferred from homology"/>
<keyword evidence="2" id="KW-0175">Coiled coil</keyword>
<dbReference type="PANTHER" id="PTHR33493">
    <property type="entry name" value="LATE EMBRYOGENESIS ABUNDANT PROTEIN 6-RELATED"/>
    <property type="match status" value="1"/>
</dbReference>
<evidence type="ECO:0000256" key="1">
    <source>
        <dbReference type="ARBA" id="ARBA00010975"/>
    </source>
</evidence>
<feature type="non-terminal residue" evidence="3">
    <location>
        <position position="1"/>
    </location>
</feature>
<accession>A0AAV6NEU4</accession>
<keyword evidence="4" id="KW-1185">Reference proteome</keyword>
<gene>
    <name evidence="3" type="primary">LEA6</name>
    <name evidence="3" type="ORF">SDJN03_10406</name>
</gene>
<dbReference type="EMBL" id="JAGKQH010000006">
    <property type="protein sequence ID" value="KAG6597226.1"/>
    <property type="molecule type" value="Genomic_DNA"/>
</dbReference>
<feature type="coiled-coil region" evidence="2">
    <location>
        <begin position="14"/>
        <end position="51"/>
    </location>
</feature>
<evidence type="ECO:0000256" key="2">
    <source>
        <dbReference type="SAM" id="Coils"/>
    </source>
</evidence>
<protein>
    <submittedName>
        <fullName evidence="3">Late embryogenesis abundant protein 6</fullName>
    </submittedName>
</protein>
<name>A0AAV6NEU4_9ROSI</name>
<comment type="caution">
    <text evidence="3">The sequence shown here is derived from an EMBL/GenBank/DDBJ whole genome shotgun (WGS) entry which is preliminary data.</text>
</comment>
<sequence>MQAVKEKLHDMSVLRKAKAEAKAEEKVEKELAKARVEVAHEVRLAKEAEAEMDLHVARAGMIAENEMAMYANNPPTSFVPSAAANISMASGMALDGTPCTIYMAGTPASKKLL</sequence>
<reference evidence="3 4" key="1">
    <citation type="journal article" date="2021" name="Hortic Res">
        <title>The domestication of Cucurbita argyrosperma as revealed by the genome of its wild relative.</title>
        <authorList>
            <person name="Barrera-Redondo J."/>
            <person name="Sanchez-de la Vega G."/>
            <person name="Aguirre-Liguori J.A."/>
            <person name="Castellanos-Morales G."/>
            <person name="Gutierrez-Guerrero Y.T."/>
            <person name="Aguirre-Dugua X."/>
            <person name="Aguirre-Planter E."/>
            <person name="Tenaillon M.I."/>
            <person name="Lira-Saade R."/>
            <person name="Eguiarte L.E."/>
        </authorList>
    </citation>
    <scope>NUCLEOTIDE SEQUENCE [LARGE SCALE GENOMIC DNA]</scope>
    <source>
        <strain evidence="3">JBR-2021</strain>
    </source>
</reference>
<evidence type="ECO:0000313" key="3">
    <source>
        <dbReference type="EMBL" id="KAG6597226.1"/>
    </source>
</evidence>
<dbReference type="PANTHER" id="PTHR33493:SF29">
    <property type="entry name" value="LATE EMBRYOGENESIS ABUNDANT PROTEIN"/>
    <property type="match status" value="1"/>
</dbReference>
<dbReference type="Pfam" id="PF03760">
    <property type="entry name" value="LEA_1"/>
    <property type="match status" value="1"/>
</dbReference>
<dbReference type="InterPro" id="IPR005513">
    <property type="entry name" value="LEA_1"/>
</dbReference>
<dbReference type="AlphaFoldDB" id="A0AAV6NEU4"/>
<comment type="similarity">
    <text evidence="1">Belongs to the LEA type 1 family.</text>
</comment>
<dbReference type="Proteomes" id="UP000685013">
    <property type="component" value="Chromosome 6"/>
</dbReference>